<dbReference type="InterPro" id="IPR002110">
    <property type="entry name" value="Ankyrin_rpt"/>
</dbReference>
<dbReference type="AlphaFoldDB" id="W9RJS8"/>
<feature type="compositionally biased region" description="Basic and acidic residues" evidence="1">
    <location>
        <begin position="251"/>
        <end position="264"/>
    </location>
</feature>
<evidence type="ECO:0000313" key="5">
    <source>
        <dbReference type="Proteomes" id="UP000030645"/>
    </source>
</evidence>
<dbReference type="Gene3D" id="1.25.40.20">
    <property type="entry name" value="Ankyrin repeat-containing domain"/>
    <property type="match status" value="3"/>
</dbReference>
<feature type="transmembrane region" description="Helical" evidence="2">
    <location>
        <begin position="586"/>
        <end position="610"/>
    </location>
</feature>
<evidence type="ECO:0000259" key="3">
    <source>
        <dbReference type="Pfam" id="PF13962"/>
    </source>
</evidence>
<dbReference type="GO" id="GO:0016020">
    <property type="term" value="C:membrane"/>
    <property type="evidence" value="ECO:0007669"/>
    <property type="project" value="TreeGrafter"/>
</dbReference>
<dbReference type="InterPro" id="IPR036770">
    <property type="entry name" value="Ankyrin_rpt-contain_sf"/>
</dbReference>
<evidence type="ECO:0000256" key="1">
    <source>
        <dbReference type="SAM" id="MobiDB-lite"/>
    </source>
</evidence>
<feature type="compositionally biased region" description="Basic and acidic residues" evidence="1">
    <location>
        <begin position="198"/>
        <end position="210"/>
    </location>
</feature>
<feature type="transmembrane region" description="Helical" evidence="2">
    <location>
        <begin position="507"/>
        <end position="526"/>
    </location>
</feature>
<keyword evidence="2" id="KW-0812">Transmembrane</keyword>
<evidence type="ECO:0000256" key="2">
    <source>
        <dbReference type="SAM" id="Phobius"/>
    </source>
</evidence>
<gene>
    <name evidence="4" type="ORF">L484_014144</name>
</gene>
<feature type="compositionally biased region" description="Polar residues" evidence="1">
    <location>
        <begin position="233"/>
        <end position="250"/>
    </location>
</feature>
<feature type="region of interest" description="Disordered" evidence="1">
    <location>
        <begin position="198"/>
        <end position="278"/>
    </location>
</feature>
<dbReference type="Proteomes" id="UP000030645">
    <property type="component" value="Unassembled WGS sequence"/>
</dbReference>
<sequence>MGSVAKMKEPYSAAMSKDWKKMKEFYEQHEEFVTAPLTVYEDTALHIAVCSGDKKLVEFLLDELLRDDKESPIFNPYPELEGSPLQKKNAYGDTALHQAVTCEDNDKGLVIIQLLLDRDQRWREKSNHNSATDPDNELLKVKNDRGESALFRAAAFGKTNVVSYLARKVRCWDVHVRRNDSTSILHVAILGGHMGLPKTEDKAASSEDSKTGQGSSPANNPIDKAASSEDSKTGQGSSPANNPIESQGASSREKDLESGHERMLRSTQKSSQANQRTGISKAYSTFWSRAAEVMPFVKKLWDIKKRHNKVVELVEILAKKDLSWTEADSGASGREKEQENQNTMPVVHSETSTFRSESPLFAAARNGIMEIVKSILDEYPQTIEHVNDRNENIYHVAARYRRAQIFDLPHPSSIRKLSLLRQINTAEGDSVLHEAAYLSENFVRDRPGEALRMQLEIQWFKRVEEKVPPYLVNHRNKVGHTAKSLFIKQHKDLAKSGEEWLMRTAQACSLVAVLIATIAYTCSYTVPGGFDDKGYPPLLKETPFIIFTTADTLSLCFSLTSVVIFLSIMTSKTQEQDFRRSLPLKLVLGLTMLFFSVAALMVAFAATLALMMRKKLHWAAIPIYAIACCPVAIFLFMQLPLYLRISWFTAHDLVESLCDYFPCCGKFLNPRPCMR</sequence>
<dbReference type="eggNOG" id="KOG0504">
    <property type="taxonomic scope" value="Eukaryota"/>
</dbReference>
<feature type="region of interest" description="Disordered" evidence="1">
    <location>
        <begin position="325"/>
        <end position="350"/>
    </location>
</feature>
<feature type="compositionally biased region" description="Polar residues" evidence="1">
    <location>
        <begin position="265"/>
        <end position="278"/>
    </location>
</feature>
<dbReference type="Pfam" id="PF00023">
    <property type="entry name" value="Ank"/>
    <property type="match status" value="1"/>
</dbReference>
<accession>W9RJS8</accession>
<dbReference type="SMART" id="SM00248">
    <property type="entry name" value="ANK"/>
    <property type="match status" value="4"/>
</dbReference>
<protein>
    <submittedName>
        <fullName evidence="4">Ankyrin repeat-containing protein</fullName>
    </submittedName>
</protein>
<dbReference type="SUPFAM" id="SSF48403">
    <property type="entry name" value="Ankyrin repeat"/>
    <property type="match status" value="1"/>
</dbReference>
<dbReference type="STRING" id="981085.W9RJS8"/>
<feature type="transmembrane region" description="Helical" evidence="2">
    <location>
        <begin position="546"/>
        <end position="566"/>
    </location>
</feature>
<feature type="domain" description="PGG" evidence="3">
    <location>
        <begin position="498"/>
        <end position="609"/>
    </location>
</feature>
<reference evidence="5" key="1">
    <citation type="submission" date="2013-01" db="EMBL/GenBank/DDBJ databases">
        <title>Draft Genome Sequence of a Mulberry Tree, Morus notabilis C.K. Schneid.</title>
        <authorList>
            <person name="He N."/>
            <person name="Zhao S."/>
        </authorList>
    </citation>
    <scope>NUCLEOTIDE SEQUENCE</scope>
</reference>
<dbReference type="PANTHER" id="PTHR24177">
    <property type="entry name" value="CASKIN"/>
    <property type="match status" value="1"/>
</dbReference>
<dbReference type="PANTHER" id="PTHR24177:SF344">
    <property type="entry name" value="PGG DOMAIN-CONTAINING PROTEIN"/>
    <property type="match status" value="1"/>
</dbReference>
<dbReference type="EMBL" id="KE344740">
    <property type="protein sequence ID" value="EXB77018.1"/>
    <property type="molecule type" value="Genomic_DNA"/>
</dbReference>
<keyword evidence="2" id="KW-0472">Membrane</keyword>
<keyword evidence="5" id="KW-1185">Reference proteome</keyword>
<dbReference type="InterPro" id="IPR026961">
    <property type="entry name" value="PGG_dom"/>
</dbReference>
<name>W9RJS8_9ROSA</name>
<organism evidence="4 5">
    <name type="scientific">Morus notabilis</name>
    <dbReference type="NCBI Taxonomy" id="981085"/>
    <lineage>
        <taxon>Eukaryota</taxon>
        <taxon>Viridiplantae</taxon>
        <taxon>Streptophyta</taxon>
        <taxon>Embryophyta</taxon>
        <taxon>Tracheophyta</taxon>
        <taxon>Spermatophyta</taxon>
        <taxon>Magnoliopsida</taxon>
        <taxon>eudicotyledons</taxon>
        <taxon>Gunneridae</taxon>
        <taxon>Pentapetalae</taxon>
        <taxon>rosids</taxon>
        <taxon>fabids</taxon>
        <taxon>Rosales</taxon>
        <taxon>Moraceae</taxon>
        <taxon>Moreae</taxon>
        <taxon>Morus</taxon>
    </lineage>
</organism>
<feature type="compositionally biased region" description="Polar residues" evidence="1">
    <location>
        <begin position="340"/>
        <end position="350"/>
    </location>
</feature>
<proteinExistence type="predicted"/>
<dbReference type="Pfam" id="PF13962">
    <property type="entry name" value="PGG"/>
    <property type="match status" value="1"/>
</dbReference>
<feature type="transmembrane region" description="Helical" evidence="2">
    <location>
        <begin position="616"/>
        <end position="637"/>
    </location>
</feature>
<keyword evidence="2" id="KW-1133">Transmembrane helix</keyword>
<evidence type="ECO:0000313" key="4">
    <source>
        <dbReference type="EMBL" id="EXB77018.1"/>
    </source>
</evidence>